<dbReference type="Gene3D" id="2.30.40.10">
    <property type="entry name" value="Urease, subunit C, domain 1"/>
    <property type="match status" value="2"/>
</dbReference>
<name>A0ABW1EJJ8_9BACT</name>
<comment type="caution">
    <text evidence="3">The sequence shown here is derived from an EMBL/GenBank/DDBJ whole genome shotgun (WGS) entry which is preliminary data.</text>
</comment>
<gene>
    <name evidence="3" type="ORF">ACFPT7_19350</name>
</gene>
<dbReference type="EMBL" id="JBHSPH010000010">
    <property type="protein sequence ID" value="MFC5864472.1"/>
    <property type="molecule type" value="Genomic_DNA"/>
</dbReference>
<sequence length="487" mass="53135">MSANRLAAVFLVAVAASADARQIPNGQVAPPPPLVLAGGTVVDLTSWGDSANDIPDAIIYIRDGHVLAVGPRSALPIPKGSQVIDCTGKYLIPGLIDGFAGMSSQADADANLYMGVTTVVAGWDERRGPIDQHANPTPHVYLLDSVGSTDDYSLLIHNPTWAQKLKDPPDGRSVELSPDDTARQLLDTAKLGTRVVWLGHNLTAANTQWIVDRAHQIGLITYGEFVSTPYRVAIQAGVDALLHMGRYELGVIPDELQQPLTSDPEGSASRTAYGYAERLPPMDPHWKSYGQLIAQHHVALMPTFSNFYTRLPNHRNLWKEPVARILDPKLMFAPSDPQTGEAVYSLPAWARHAPNSVQRWMEENLHHKADQQADRLWAINQSIFTAYPHYLAASGAPASGSMPGISMHTELEMLVRLGLSPREALAAATSNYAEQFHWSELGLIAPGRRADILILDADPTVSIWNVRRINTLLVDGNVIDRASLLKK</sequence>
<dbReference type="PANTHER" id="PTHR43135">
    <property type="entry name" value="ALPHA-D-RIBOSE 1-METHYLPHOSPHONATE 5-TRIPHOSPHATE DIPHOSPHATASE"/>
    <property type="match status" value="1"/>
</dbReference>
<dbReference type="Gene3D" id="3.30.110.90">
    <property type="entry name" value="Amidohydrolase"/>
    <property type="match status" value="1"/>
</dbReference>
<dbReference type="Gene3D" id="1.20.58.520">
    <property type="entry name" value="Amidohydrolase"/>
    <property type="match status" value="1"/>
</dbReference>
<dbReference type="SUPFAM" id="SSF51338">
    <property type="entry name" value="Composite domain of metallo-dependent hydrolases"/>
    <property type="match status" value="1"/>
</dbReference>
<evidence type="ECO:0000313" key="3">
    <source>
        <dbReference type="EMBL" id="MFC5864472.1"/>
    </source>
</evidence>
<dbReference type="Proteomes" id="UP001596091">
    <property type="component" value="Unassembled WGS sequence"/>
</dbReference>
<keyword evidence="4" id="KW-1185">Reference proteome</keyword>
<accession>A0ABW1EJJ8</accession>
<evidence type="ECO:0000259" key="2">
    <source>
        <dbReference type="Pfam" id="PF01979"/>
    </source>
</evidence>
<evidence type="ECO:0000256" key="1">
    <source>
        <dbReference type="SAM" id="SignalP"/>
    </source>
</evidence>
<organism evidence="3 4">
    <name type="scientific">Acidicapsa dinghuensis</name>
    <dbReference type="NCBI Taxonomy" id="2218256"/>
    <lineage>
        <taxon>Bacteria</taxon>
        <taxon>Pseudomonadati</taxon>
        <taxon>Acidobacteriota</taxon>
        <taxon>Terriglobia</taxon>
        <taxon>Terriglobales</taxon>
        <taxon>Acidobacteriaceae</taxon>
        <taxon>Acidicapsa</taxon>
    </lineage>
</organism>
<dbReference type="PANTHER" id="PTHR43135:SF3">
    <property type="entry name" value="ALPHA-D-RIBOSE 1-METHYLPHOSPHONATE 5-TRIPHOSPHATE DIPHOSPHATASE"/>
    <property type="match status" value="1"/>
</dbReference>
<proteinExistence type="predicted"/>
<dbReference type="SUPFAM" id="SSF51556">
    <property type="entry name" value="Metallo-dependent hydrolases"/>
    <property type="match status" value="1"/>
</dbReference>
<feature type="domain" description="Amidohydrolase-related" evidence="2">
    <location>
        <begin position="398"/>
        <end position="478"/>
    </location>
</feature>
<evidence type="ECO:0000313" key="4">
    <source>
        <dbReference type="Proteomes" id="UP001596091"/>
    </source>
</evidence>
<dbReference type="InterPro" id="IPR051781">
    <property type="entry name" value="Metallo-dep_Hydrolase"/>
</dbReference>
<feature type="signal peptide" evidence="1">
    <location>
        <begin position="1"/>
        <end position="20"/>
    </location>
</feature>
<dbReference type="InterPro" id="IPR032466">
    <property type="entry name" value="Metal_Hydrolase"/>
</dbReference>
<protein>
    <submittedName>
        <fullName evidence="3">Amidohydrolase family protein</fullName>
    </submittedName>
</protein>
<dbReference type="Pfam" id="PF01979">
    <property type="entry name" value="Amidohydro_1"/>
    <property type="match status" value="1"/>
</dbReference>
<dbReference type="InterPro" id="IPR011059">
    <property type="entry name" value="Metal-dep_hydrolase_composite"/>
</dbReference>
<reference evidence="4" key="1">
    <citation type="journal article" date="2019" name="Int. J. Syst. Evol. Microbiol.">
        <title>The Global Catalogue of Microorganisms (GCM) 10K type strain sequencing project: providing services to taxonomists for standard genome sequencing and annotation.</title>
        <authorList>
            <consortium name="The Broad Institute Genomics Platform"/>
            <consortium name="The Broad Institute Genome Sequencing Center for Infectious Disease"/>
            <person name="Wu L."/>
            <person name="Ma J."/>
        </authorList>
    </citation>
    <scope>NUCLEOTIDE SEQUENCE [LARGE SCALE GENOMIC DNA]</scope>
    <source>
        <strain evidence="4">JCM 4087</strain>
    </source>
</reference>
<keyword evidence="1" id="KW-0732">Signal</keyword>
<feature type="chain" id="PRO_5047421975" evidence="1">
    <location>
        <begin position="21"/>
        <end position="487"/>
    </location>
</feature>
<dbReference type="RefSeq" id="WP_263333150.1">
    <property type="nucleotide sequence ID" value="NZ_JAGSYH010000001.1"/>
</dbReference>
<dbReference type="InterPro" id="IPR006680">
    <property type="entry name" value="Amidohydro-rel"/>
</dbReference>